<sequence length="98" mass="11009">QRNISISTSTYSASRLSHKHKTKQEKSCRQIAILQHRRLTTPDVSWATQAAADTNIINPNGRPFYYYLVLTSKCIIGPLCHGEDTKRNPKTVWGAVAP</sequence>
<organism evidence="2 3">
    <name type="scientific">Pyricularia grisea</name>
    <name type="common">Crabgrass-specific blast fungus</name>
    <name type="synonym">Magnaporthe grisea</name>
    <dbReference type="NCBI Taxonomy" id="148305"/>
    <lineage>
        <taxon>Eukaryota</taxon>
        <taxon>Fungi</taxon>
        <taxon>Dikarya</taxon>
        <taxon>Ascomycota</taxon>
        <taxon>Pezizomycotina</taxon>
        <taxon>Sordariomycetes</taxon>
        <taxon>Sordariomycetidae</taxon>
        <taxon>Magnaporthales</taxon>
        <taxon>Pyriculariaceae</taxon>
        <taxon>Pyricularia</taxon>
    </lineage>
</organism>
<reference evidence="3" key="3">
    <citation type="submission" date="2025-08" db="UniProtKB">
        <authorList>
            <consortium name="RefSeq"/>
        </authorList>
    </citation>
    <scope>IDENTIFICATION</scope>
    <source>
        <strain evidence="3">NI907</strain>
    </source>
</reference>
<dbReference type="Proteomes" id="UP000515153">
    <property type="component" value="Unplaced"/>
</dbReference>
<dbReference type="GeneID" id="41962265"/>
<keyword evidence="2" id="KW-1185">Reference proteome</keyword>
<feature type="region of interest" description="Disordered" evidence="1">
    <location>
        <begin position="1"/>
        <end position="24"/>
    </location>
</feature>
<evidence type="ECO:0000256" key="1">
    <source>
        <dbReference type="SAM" id="MobiDB-lite"/>
    </source>
</evidence>
<accession>A0A6P8B2Q9</accession>
<dbReference type="KEGG" id="pgri:PgNI_07342"/>
<name>A0A6P8B2Q9_PYRGI</name>
<dbReference type="RefSeq" id="XP_030981516.1">
    <property type="nucleotide sequence ID" value="XM_031127356.1"/>
</dbReference>
<dbReference type="AlphaFoldDB" id="A0A6P8B2Q9"/>
<evidence type="ECO:0000313" key="3">
    <source>
        <dbReference type="RefSeq" id="XP_030981516.1"/>
    </source>
</evidence>
<feature type="compositionally biased region" description="Polar residues" evidence="1">
    <location>
        <begin position="1"/>
        <end position="15"/>
    </location>
</feature>
<proteinExistence type="predicted"/>
<protein>
    <submittedName>
        <fullName evidence="3">Uncharacterized protein</fullName>
    </submittedName>
</protein>
<feature type="non-terminal residue" evidence="3">
    <location>
        <position position="1"/>
    </location>
</feature>
<evidence type="ECO:0000313" key="2">
    <source>
        <dbReference type="Proteomes" id="UP000515153"/>
    </source>
</evidence>
<reference evidence="3" key="2">
    <citation type="submission" date="2019-10" db="EMBL/GenBank/DDBJ databases">
        <authorList>
            <consortium name="NCBI Genome Project"/>
        </authorList>
    </citation>
    <scope>NUCLEOTIDE SEQUENCE</scope>
    <source>
        <strain evidence="3">NI907</strain>
    </source>
</reference>
<gene>
    <name evidence="3" type="ORF">PgNI_07342</name>
</gene>
<reference evidence="3" key="1">
    <citation type="journal article" date="2019" name="Mol. Biol. Evol.">
        <title>Blast fungal genomes show frequent chromosomal changes, gene gains and losses, and effector gene turnover.</title>
        <authorList>
            <person name="Gomez Luciano L.B."/>
            <person name="Jason Tsai I."/>
            <person name="Chuma I."/>
            <person name="Tosa Y."/>
            <person name="Chen Y.H."/>
            <person name="Li J.Y."/>
            <person name="Li M.Y."/>
            <person name="Jade Lu M.Y."/>
            <person name="Nakayashiki H."/>
            <person name="Li W.H."/>
        </authorList>
    </citation>
    <scope>NUCLEOTIDE SEQUENCE</scope>
    <source>
        <strain evidence="3">NI907</strain>
    </source>
</reference>